<dbReference type="InterPro" id="IPR050270">
    <property type="entry name" value="DegV_domain_contain"/>
</dbReference>
<dbReference type="EMBL" id="QSFP01000031">
    <property type="protein sequence ID" value="RHA63131.1"/>
    <property type="molecule type" value="Genomic_DNA"/>
</dbReference>
<dbReference type="SUPFAM" id="SSF82549">
    <property type="entry name" value="DAK1/DegV-like"/>
    <property type="match status" value="1"/>
</dbReference>
<dbReference type="OrthoDB" id="9780660at2"/>
<dbReference type="STRING" id="166486.ERS852572_00018"/>
<gene>
    <name evidence="3" type="primary">degV</name>
    <name evidence="5" type="ORF">DW264_17380</name>
    <name evidence="4" type="ORF">DW927_17815</name>
    <name evidence="3" type="ORF">ERS852572_00018</name>
</gene>
<dbReference type="InterPro" id="IPR003797">
    <property type="entry name" value="DegV"/>
</dbReference>
<evidence type="ECO:0000313" key="4">
    <source>
        <dbReference type="EMBL" id="RHA63131.1"/>
    </source>
</evidence>
<dbReference type="NCBIfam" id="TIGR00762">
    <property type="entry name" value="DegV"/>
    <property type="match status" value="1"/>
</dbReference>
<evidence type="ECO:0000313" key="5">
    <source>
        <dbReference type="EMBL" id="RHG25329.1"/>
    </source>
</evidence>
<dbReference type="PANTHER" id="PTHR33434:SF3">
    <property type="entry name" value="DEGV DOMAIN-CONTAINING PROTEIN YITS"/>
    <property type="match status" value="1"/>
</dbReference>
<evidence type="ECO:0000313" key="6">
    <source>
        <dbReference type="Proteomes" id="UP000095350"/>
    </source>
</evidence>
<name>A0A173QW01_9FIRM</name>
<dbReference type="PaxDb" id="166486-ERS852572_00018"/>
<dbReference type="Proteomes" id="UP000095350">
    <property type="component" value="Unassembled WGS sequence"/>
</dbReference>
<comment type="function">
    <text evidence="1">May bind long-chain fatty acids, such as palmitate, and may play a role in lipid transport or fatty acid metabolism.</text>
</comment>
<dbReference type="Gene3D" id="3.40.50.10170">
    <property type="match status" value="1"/>
</dbReference>
<dbReference type="InterPro" id="IPR043168">
    <property type="entry name" value="DegV_C"/>
</dbReference>
<dbReference type="RefSeq" id="WP_055193024.1">
    <property type="nucleotide sequence ID" value="NZ_CABIYH010000001.1"/>
</dbReference>
<evidence type="ECO:0000313" key="8">
    <source>
        <dbReference type="Proteomes" id="UP000284465"/>
    </source>
</evidence>
<reference evidence="3 6" key="1">
    <citation type="submission" date="2015-09" db="EMBL/GenBank/DDBJ databases">
        <authorList>
            <consortium name="Pathogen Informatics"/>
        </authorList>
    </citation>
    <scope>NUCLEOTIDE SEQUENCE [LARGE SCALE GENOMIC DNA]</scope>
    <source>
        <strain evidence="3 6">2789STDY5834960</strain>
    </source>
</reference>
<dbReference type="Proteomes" id="UP000284051">
    <property type="component" value="Unassembled WGS sequence"/>
</dbReference>
<evidence type="ECO:0000313" key="3">
    <source>
        <dbReference type="EMBL" id="CUM69810.1"/>
    </source>
</evidence>
<accession>A0A173QW01</accession>
<evidence type="ECO:0000256" key="1">
    <source>
        <dbReference type="ARBA" id="ARBA00003238"/>
    </source>
</evidence>
<dbReference type="Gene3D" id="3.30.1180.10">
    <property type="match status" value="1"/>
</dbReference>
<dbReference type="PANTHER" id="PTHR33434">
    <property type="entry name" value="DEGV DOMAIN-CONTAINING PROTEIN DR_1986-RELATED"/>
    <property type="match status" value="1"/>
</dbReference>
<evidence type="ECO:0000313" key="7">
    <source>
        <dbReference type="Proteomes" id="UP000284051"/>
    </source>
</evidence>
<dbReference type="Proteomes" id="UP000284465">
    <property type="component" value="Unassembled WGS sequence"/>
</dbReference>
<dbReference type="PROSITE" id="PS51482">
    <property type="entry name" value="DEGV"/>
    <property type="match status" value="1"/>
</dbReference>
<organism evidence="3 6">
    <name type="scientific">Roseburia intestinalis</name>
    <dbReference type="NCBI Taxonomy" id="166486"/>
    <lineage>
        <taxon>Bacteria</taxon>
        <taxon>Bacillati</taxon>
        <taxon>Bacillota</taxon>
        <taxon>Clostridia</taxon>
        <taxon>Lachnospirales</taxon>
        <taxon>Lachnospiraceae</taxon>
        <taxon>Roseburia</taxon>
    </lineage>
</organism>
<dbReference type="EMBL" id="QRID01000026">
    <property type="protein sequence ID" value="RHG25329.1"/>
    <property type="molecule type" value="Genomic_DNA"/>
</dbReference>
<dbReference type="Pfam" id="PF02645">
    <property type="entry name" value="DegV"/>
    <property type="match status" value="1"/>
</dbReference>
<proteinExistence type="predicted"/>
<dbReference type="GO" id="GO:0008289">
    <property type="term" value="F:lipid binding"/>
    <property type="evidence" value="ECO:0007669"/>
    <property type="project" value="UniProtKB-KW"/>
</dbReference>
<sequence>MKEFVIVTDTTTDLPREYVEKHHLYMMSLPYTLEGTSYTWENPMPVKEFYDKMRAGSLPTTSQANPEEAATLYESILKENDVDILHIAFSSGLSGSFNSCRIAAADVCEKYPDRRIVVVDSLAATLGQGLLVYKAVQLKEAEKNLDEIAAWLEENKYHLVHNFTVDDLFHLHRGGRLSKTAAIVGTMINLKPVLHVDDEGHLVMLSKVRGRKKSLIGLVDCMEKQLGDWKDKNDIIFISHGDCPEDAQFVADLIKERFGYENFMIGYIGATIGAHSGPGTVALFYMGDHR</sequence>
<keyword evidence="2" id="KW-0446">Lipid-binding</keyword>
<evidence type="ECO:0000256" key="2">
    <source>
        <dbReference type="ARBA" id="ARBA00023121"/>
    </source>
</evidence>
<dbReference type="EMBL" id="CYXZ01000001">
    <property type="protein sequence ID" value="CUM69810.1"/>
    <property type="molecule type" value="Genomic_DNA"/>
</dbReference>
<protein>
    <submittedName>
        <fullName evidence="4">DegV family protein</fullName>
    </submittedName>
    <submittedName>
        <fullName evidence="3">EDD domain protein, DegV family</fullName>
    </submittedName>
</protein>
<dbReference type="AlphaFoldDB" id="A0A173QW01"/>
<reference evidence="7 8" key="2">
    <citation type="submission" date="2018-08" db="EMBL/GenBank/DDBJ databases">
        <title>A genome reference for cultivated species of the human gut microbiota.</title>
        <authorList>
            <person name="Zou Y."/>
            <person name="Xue W."/>
            <person name="Luo G."/>
        </authorList>
    </citation>
    <scope>NUCLEOTIDE SEQUENCE [LARGE SCALE GENOMIC DNA]</scope>
    <source>
        <strain evidence="5 7">AM22-21LB</strain>
        <strain evidence="4 8">AM43-11</strain>
    </source>
</reference>